<evidence type="ECO:0000256" key="1">
    <source>
        <dbReference type="ARBA" id="ARBA00007951"/>
    </source>
</evidence>
<evidence type="ECO:0000256" key="3">
    <source>
        <dbReference type="ARBA" id="ARBA00022729"/>
    </source>
</evidence>
<dbReference type="GO" id="GO:0016139">
    <property type="term" value="P:glycoside catabolic process"/>
    <property type="evidence" value="ECO:0007669"/>
    <property type="project" value="TreeGrafter"/>
</dbReference>
<evidence type="ECO:0000256" key="2">
    <source>
        <dbReference type="ARBA" id="ARBA00012662"/>
    </source>
</evidence>
<dbReference type="InterPro" id="IPR017853">
    <property type="entry name" value="GH"/>
</dbReference>
<protein>
    <recommendedName>
        <fullName evidence="2">alpha-L-fucosidase</fullName>
        <ecNumber evidence="2">3.2.1.51</ecNumber>
    </recommendedName>
</protein>
<keyword evidence="3" id="KW-0732">Signal</keyword>
<comment type="similarity">
    <text evidence="1">Belongs to the glycosyl hydrolase 29 family.</text>
</comment>
<accession>X1N613</accession>
<organism evidence="7">
    <name type="scientific">marine sediment metagenome</name>
    <dbReference type="NCBI Taxonomy" id="412755"/>
    <lineage>
        <taxon>unclassified sequences</taxon>
        <taxon>metagenomes</taxon>
        <taxon>ecological metagenomes</taxon>
    </lineage>
</organism>
<dbReference type="SUPFAM" id="SSF51445">
    <property type="entry name" value="(Trans)glycosidases"/>
    <property type="match status" value="1"/>
</dbReference>
<sequence>DEWAELFKKAGAQFAGPVGEHHDGFSMWDSQVNEWNAAKVGPKRDVVGELEKAIRKQGMRFIVALHHAANWWFFPHWKKEYDTSDPRYAGLYGSPHNLEWAQNMPELKEGENEWQLQDKPGKEFLDKWLAKIREVINKYQPDLLWFDFGLNFVQEHYKRNNRYGD</sequence>
<name>X1N613_9ZZZZ</name>
<evidence type="ECO:0000256" key="4">
    <source>
        <dbReference type="ARBA" id="ARBA00022801"/>
    </source>
</evidence>
<feature type="non-terminal residue" evidence="7">
    <location>
        <position position="1"/>
    </location>
</feature>
<dbReference type="PANTHER" id="PTHR10030">
    <property type="entry name" value="ALPHA-L-FUCOSIDASE"/>
    <property type="match status" value="1"/>
</dbReference>
<evidence type="ECO:0000259" key="6">
    <source>
        <dbReference type="Pfam" id="PF01120"/>
    </source>
</evidence>
<dbReference type="EMBL" id="BARV01030234">
    <property type="protein sequence ID" value="GAI39013.1"/>
    <property type="molecule type" value="Genomic_DNA"/>
</dbReference>
<dbReference type="GO" id="GO:0004560">
    <property type="term" value="F:alpha-L-fucosidase activity"/>
    <property type="evidence" value="ECO:0007669"/>
    <property type="project" value="InterPro"/>
</dbReference>
<dbReference type="EC" id="3.2.1.51" evidence="2"/>
<proteinExistence type="inferred from homology"/>
<dbReference type="GO" id="GO:0006004">
    <property type="term" value="P:fucose metabolic process"/>
    <property type="evidence" value="ECO:0007669"/>
    <property type="project" value="TreeGrafter"/>
</dbReference>
<dbReference type="SMART" id="SM00812">
    <property type="entry name" value="Alpha_L_fucos"/>
    <property type="match status" value="1"/>
</dbReference>
<reference evidence="7" key="1">
    <citation type="journal article" date="2014" name="Front. Microbiol.">
        <title>High frequency of phylogenetically diverse reductive dehalogenase-homologous genes in deep subseafloor sedimentary metagenomes.</title>
        <authorList>
            <person name="Kawai M."/>
            <person name="Futagami T."/>
            <person name="Toyoda A."/>
            <person name="Takaki Y."/>
            <person name="Nishi S."/>
            <person name="Hori S."/>
            <person name="Arai W."/>
            <person name="Tsubouchi T."/>
            <person name="Morono Y."/>
            <person name="Uchiyama I."/>
            <person name="Ito T."/>
            <person name="Fujiyama A."/>
            <person name="Inagaki F."/>
            <person name="Takami H."/>
        </authorList>
    </citation>
    <scope>NUCLEOTIDE SEQUENCE</scope>
    <source>
        <strain evidence="7">Expedition CK06-06</strain>
    </source>
</reference>
<dbReference type="AlphaFoldDB" id="X1N613"/>
<evidence type="ECO:0000313" key="7">
    <source>
        <dbReference type="EMBL" id="GAI39013.1"/>
    </source>
</evidence>
<comment type="caution">
    <text evidence="7">The sequence shown here is derived from an EMBL/GenBank/DDBJ whole genome shotgun (WGS) entry which is preliminary data.</text>
</comment>
<gene>
    <name evidence="7" type="ORF">S06H3_48055</name>
</gene>
<dbReference type="InterPro" id="IPR057739">
    <property type="entry name" value="Glyco_hydro_29_N"/>
</dbReference>
<dbReference type="PANTHER" id="PTHR10030:SF37">
    <property type="entry name" value="ALPHA-L-FUCOSIDASE-RELATED"/>
    <property type="match status" value="1"/>
</dbReference>
<dbReference type="InterPro" id="IPR000933">
    <property type="entry name" value="Glyco_hydro_29"/>
</dbReference>
<keyword evidence="5" id="KW-0326">Glycosidase</keyword>
<dbReference type="GO" id="GO:0005764">
    <property type="term" value="C:lysosome"/>
    <property type="evidence" value="ECO:0007669"/>
    <property type="project" value="TreeGrafter"/>
</dbReference>
<feature type="domain" description="Glycoside hydrolase family 29 N-terminal" evidence="6">
    <location>
        <begin position="1"/>
        <end position="152"/>
    </location>
</feature>
<keyword evidence="4" id="KW-0378">Hydrolase</keyword>
<dbReference type="Gene3D" id="3.20.20.80">
    <property type="entry name" value="Glycosidases"/>
    <property type="match status" value="1"/>
</dbReference>
<evidence type="ECO:0000256" key="5">
    <source>
        <dbReference type="ARBA" id="ARBA00023295"/>
    </source>
</evidence>
<dbReference type="Pfam" id="PF01120">
    <property type="entry name" value="Alpha_L_fucos"/>
    <property type="match status" value="1"/>
</dbReference>